<evidence type="ECO:0000256" key="4">
    <source>
        <dbReference type="SAM" id="MobiDB-lite"/>
    </source>
</evidence>
<dbReference type="Gene3D" id="2.20.100.10">
    <property type="entry name" value="Thrombospondin type-1 (TSP1) repeat"/>
    <property type="match status" value="4"/>
</dbReference>
<organism evidence="6 7">
    <name type="scientific">Clavelina lepadiformis</name>
    <name type="common">Light-bulb sea squirt</name>
    <name type="synonym">Ascidia lepadiformis</name>
    <dbReference type="NCBI Taxonomy" id="159417"/>
    <lineage>
        <taxon>Eukaryota</taxon>
        <taxon>Metazoa</taxon>
        <taxon>Chordata</taxon>
        <taxon>Tunicata</taxon>
        <taxon>Ascidiacea</taxon>
        <taxon>Aplousobranchia</taxon>
        <taxon>Clavelinidae</taxon>
        <taxon>Clavelina</taxon>
    </lineage>
</organism>
<feature type="domain" description="VWFC" evidence="5">
    <location>
        <begin position="577"/>
        <end position="637"/>
    </location>
</feature>
<evidence type="ECO:0000256" key="1">
    <source>
        <dbReference type="ARBA" id="ARBA00022729"/>
    </source>
</evidence>
<feature type="domain" description="VWFC" evidence="5">
    <location>
        <begin position="258"/>
        <end position="316"/>
    </location>
</feature>
<evidence type="ECO:0000256" key="2">
    <source>
        <dbReference type="ARBA" id="ARBA00023157"/>
    </source>
</evidence>
<evidence type="ECO:0000313" key="7">
    <source>
        <dbReference type="Proteomes" id="UP001642483"/>
    </source>
</evidence>
<dbReference type="SMART" id="SM00209">
    <property type="entry name" value="TSP1"/>
    <property type="match status" value="4"/>
</dbReference>
<accession>A0ABP0GWI5</accession>
<dbReference type="PANTHER" id="PTHR46439">
    <property type="entry name" value="CYSTEINE-RICH MOTOR NEURON 1 PROTEIN"/>
    <property type="match status" value="1"/>
</dbReference>
<dbReference type="SMART" id="SM00215">
    <property type="entry name" value="VWC_out"/>
    <property type="match status" value="2"/>
</dbReference>
<keyword evidence="7" id="KW-1185">Reference proteome</keyword>
<keyword evidence="3" id="KW-0325">Glycoprotein</keyword>
<dbReference type="Pfam" id="PF00093">
    <property type="entry name" value="VWC"/>
    <property type="match status" value="2"/>
</dbReference>
<dbReference type="Proteomes" id="UP001642483">
    <property type="component" value="Unassembled WGS sequence"/>
</dbReference>
<evidence type="ECO:0000256" key="3">
    <source>
        <dbReference type="ARBA" id="ARBA00023180"/>
    </source>
</evidence>
<reference evidence="6 7" key="1">
    <citation type="submission" date="2024-02" db="EMBL/GenBank/DDBJ databases">
        <authorList>
            <person name="Daric V."/>
            <person name="Darras S."/>
        </authorList>
    </citation>
    <scope>NUCLEOTIDE SEQUENCE [LARGE SCALE GENOMIC DNA]</scope>
</reference>
<dbReference type="Pfam" id="PF23334">
    <property type="entry name" value="VWC2L_2nd"/>
    <property type="match status" value="2"/>
</dbReference>
<proteinExistence type="predicted"/>
<evidence type="ECO:0000313" key="6">
    <source>
        <dbReference type="EMBL" id="CAK8696095.1"/>
    </source>
</evidence>
<protein>
    <recommendedName>
        <fullName evidence="5">VWFC domain-containing protein</fullName>
    </recommendedName>
</protein>
<evidence type="ECO:0000259" key="5">
    <source>
        <dbReference type="PROSITE" id="PS50184"/>
    </source>
</evidence>
<dbReference type="InterPro" id="IPR000884">
    <property type="entry name" value="TSP1_rpt"/>
</dbReference>
<name>A0ABP0GWI5_CLALP</name>
<dbReference type="PROSITE" id="PS50184">
    <property type="entry name" value="VWFC_2"/>
    <property type="match status" value="4"/>
</dbReference>
<dbReference type="Pfam" id="PF00090">
    <property type="entry name" value="TSP_1"/>
    <property type="match status" value="2"/>
</dbReference>
<dbReference type="InterPro" id="IPR052624">
    <property type="entry name" value="CRIM1"/>
</dbReference>
<feature type="domain" description="VWFC" evidence="5">
    <location>
        <begin position="139"/>
        <end position="196"/>
    </location>
</feature>
<feature type="domain" description="VWFC" evidence="5">
    <location>
        <begin position="198"/>
        <end position="256"/>
    </location>
</feature>
<gene>
    <name evidence="6" type="ORF">CVLEPA_LOCUS29284</name>
</gene>
<dbReference type="SUPFAM" id="SSF82895">
    <property type="entry name" value="TSP-1 type 1 repeat"/>
    <property type="match status" value="4"/>
</dbReference>
<dbReference type="PROSITE" id="PS01208">
    <property type="entry name" value="VWFC_1"/>
    <property type="match status" value="4"/>
</dbReference>
<dbReference type="InterPro" id="IPR001007">
    <property type="entry name" value="VWF_dom"/>
</dbReference>
<dbReference type="PANTHER" id="PTHR46439:SF1">
    <property type="entry name" value="CYSTEINE-RICH MOTOR NEURON 1 PROTEIN"/>
    <property type="match status" value="1"/>
</dbReference>
<dbReference type="SMART" id="SM00214">
    <property type="entry name" value="VWC"/>
    <property type="match status" value="4"/>
</dbReference>
<feature type="region of interest" description="Disordered" evidence="4">
    <location>
        <begin position="101"/>
        <end position="124"/>
    </location>
</feature>
<dbReference type="EMBL" id="CAWYQH010000152">
    <property type="protein sequence ID" value="CAK8696095.1"/>
    <property type="molecule type" value="Genomic_DNA"/>
</dbReference>
<dbReference type="Gene3D" id="6.20.200.20">
    <property type="match status" value="4"/>
</dbReference>
<dbReference type="PROSITE" id="PS50092">
    <property type="entry name" value="TSP1"/>
    <property type="match status" value="4"/>
</dbReference>
<comment type="caution">
    <text evidence="6">The sequence shown here is derived from an EMBL/GenBank/DDBJ whole genome shotgun (WGS) entry which is preliminary data.</text>
</comment>
<feature type="compositionally biased region" description="Basic residues" evidence="4">
    <location>
        <begin position="101"/>
        <end position="112"/>
    </location>
</feature>
<dbReference type="SUPFAM" id="SSF57603">
    <property type="entry name" value="FnI-like domain"/>
    <property type="match status" value="4"/>
</dbReference>
<keyword evidence="1" id="KW-0732">Signal</keyword>
<keyword evidence="2" id="KW-1015">Disulfide bond</keyword>
<dbReference type="InterPro" id="IPR044004">
    <property type="entry name" value="TSP1_spondin_dom"/>
</dbReference>
<dbReference type="Pfam" id="PF19028">
    <property type="entry name" value="TSP1_spondin"/>
    <property type="match status" value="2"/>
</dbReference>
<dbReference type="InterPro" id="IPR036383">
    <property type="entry name" value="TSP1_rpt_sf"/>
</dbReference>
<sequence length="639" mass="71074">MLEHSTLTESSAAAYFDCKLEPNNIPKTTNMTIRSFWLALLVAVFIPNVTTTPVGYEADLMDLEPSPFITENDSNIQSTIVTSHLMSDDDLDSNLDALPRRHRHHHHHHHQKHGQESENDNQAESNPVQRIYIASEHAEMCSRGRMSDINGFTWKNGECETCRCEERQVICEQEPCPDLPCEDPVPVEGECCQMCPEKLCQAADGRHFADGAEWHLDDCTFCECRKGRVLCSVEDCEFKACANPTKVPGRCCPVCPDRSCHEDNGSNHTAGDVWEEGQCTHCYCRKGEKVCADEKCPHINCSDAYRRPGECCARCPGALDCVLSTWGSWSECPIQECGGGMQRRYRSVVVHPKKGGSFCPHMSEAKMCPKLPCNEIPVCPVSSWETWGHCSATCGSGRRLRMRQRTKVTKATMTSLIDCSDTHLQESMPCYTGSCNLSPAMLMNAEPDMDHCLQMRWTEWGPCSVACGVGLRTRQQVLINSSHPLGHLCHLLQETKQCHGHDCSGSNGSPVNCKVTPWSSWTPCSASCGGNAAKSKHRSILRQNSVGGRSCPQLSASRPCRLDPCPLTLELNLYADDQCMSQDDGIKHYTEGERWKPEKCTSCQCVNSRKVCQPIECPKQECSNPVEMPGFCCLFCIGQ</sequence>